<sequence length="540" mass="58293">MSLAFHPARALLPGLFLLLAAGPSAAFDRSTRADDPLARVPKAEEGTVVVSVSTNLVTVLDMVSVNVRRLGAPGEGKTAAPGENADIYVIGQVAPALAFDSAVFVGVLPAGDYQMVEVRMKPYFLQTVDELVGWRITTQTTVTPTIGSKRRDLFGTFTVLPGQTVDLGRTVITPLNKATIMGRSALHTDNRQLLERKSPPHARLLDRDAAPGWTTARLEDDVAETIALRRPVGAGCFSEYPDGRIAAAAKMGAVLLRSATGEWSSVQGKDLNSLACVLPVALPNATLIGVGEANTIVRLAPGATTLTPVAPGNLPNGNLIYVAGNERAGWYITLHSNELLSVFHARDIDSGNWKQVTSLPLKKDFWWGQSGFWPWRTERGFGFAVEDSLHLLDYASGQWVTRKMPKEMKVEAAQASPNGTIGVRGKMFGGAYITRDQGLSWQEVPTPRNAWVPLQAGGDDLWVRSTALPLDQTSGPVLHTSSDLGRKWTQVGQFPGGALDILPSGAMLSHGKERGFYAIRRSVDNGVSWVTEYHNFVRKP</sequence>
<feature type="signal peptide" evidence="1">
    <location>
        <begin position="1"/>
        <end position="26"/>
    </location>
</feature>
<accession>A0ABX0LN23</accession>
<comment type="caution">
    <text evidence="2">The sequence shown here is derived from an EMBL/GenBank/DDBJ whole genome shotgun (WGS) entry which is preliminary data.</text>
</comment>
<keyword evidence="3" id="KW-1185">Reference proteome</keyword>
<name>A0ABX0LN23_9BURK</name>
<dbReference type="InterPro" id="IPR015943">
    <property type="entry name" value="WD40/YVTN_repeat-like_dom_sf"/>
</dbReference>
<evidence type="ECO:0000313" key="3">
    <source>
        <dbReference type="Proteomes" id="UP000785613"/>
    </source>
</evidence>
<organism evidence="2 3">
    <name type="scientific">Massilia rubra</name>
    <dbReference type="NCBI Taxonomy" id="2607910"/>
    <lineage>
        <taxon>Bacteria</taxon>
        <taxon>Pseudomonadati</taxon>
        <taxon>Pseudomonadota</taxon>
        <taxon>Betaproteobacteria</taxon>
        <taxon>Burkholderiales</taxon>
        <taxon>Oxalobacteraceae</taxon>
        <taxon>Telluria group</taxon>
        <taxon>Massilia</taxon>
    </lineage>
</organism>
<reference evidence="2 3" key="1">
    <citation type="submission" date="2019-09" db="EMBL/GenBank/DDBJ databases">
        <title>Taxonomy of Antarctic Massilia spp.: description of Massilia rubra sp. nov., Massilia aquatica sp. nov., Massilia mucilaginosa sp. nov., Massilia frigida sp. nov. isolated from streams, lakes and regoliths.</title>
        <authorList>
            <person name="Holochova P."/>
            <person name="Sedlacek I."/>
            <person name="Kralova S."/>
            <person name="Maslanova I."/>
            <person name="Busse H.-J."/>
            <person name="Stankova E."/>
            <person name="Vrbovska V."/>
            <person name="Kovarovic V."/>
            <person name="Bartak M."/>
            <person name="Svec P."/>
            <person name="Pantucek R."/>
        </authorList>
    </citation>
    <scope>NUCLEOTIDE SEQUENCE [LARGE SCALE GENOMIC DNA]</scope>
    <source>
        <strain evidence="2 3">CCM 8692</strain>
    </source>
</reference>
<evidence type="ECO:0000256" key="1">
    <source>
        <dbReference type="SAM" id="SignalP"/>
    </source>
</evidence>
<gene>
    <name evidence="2" type="ORF">F0185_09675</name>
</gene>
<keyword evidence="1" id="KW-0732">Signal</keyword>
<dbReference type="RefSeq" id="WP_167223820.1">
    <property type="nucleotide sequence ID" value="NZ_VUYU01000005.1"/>
</dbReference>
<protein>
    <recommendedName>
        <fullName evidence="4">Exo-alpha-sialidase</fullName>
    </recommendedName>
</protein>
<proteinExistence type="predicted"/>
<dbReference type="Proteomes" id="UP000785613">
    <property type="component" value="Unassembled WGS sequence"/>
</dbReference>
<feature type="chain" id="PRO_5046993421" description="Exo-alpha-sialidase" evidence="1">
    <location>
        <begin position="27"/>
        <end position="540"/>
    </location>
</feature>
<evidence type="ECO:0000313" key="2">
    <source>
        <dbReference type="EMBL" id="NHZ33856.1"/>
    </source>
</evidence>
<dbReference type="SUPFAM" id="SSF110296">
    <property type="entry name" value="Oligoxyloglucan reducing end-specific cellobiohydrolase"/>
    <property type="match status" value="1"/>
</dbReference>
<dbReference type="Gene3D" id="2.130.10.10">
    <property type="entry name" value="YVTN repeat-like/Quinoprotein amine dehydrogenase"/>
    <property type="match status" value="1"/>
</dbReference>
<evidence type="ECO:0008006" key="4">
    <source>
        <dbReference type="Google" id="ProtNLM"/>
    </source>
</evidence>
<dbReference type="EMBL" id="VUYU01000005">
    <property type="protein sequence ID" value="NHZ33856.1"/>
    <property type="molecule type" value="Genomic_DNA"/>
</dbReference>